<dbReference type="InterPro" id="IPR036770">
    <property type="entry name" value="Ankyrin_rpt-contain_sf"/>
</dbReference>
<organism evidence="2 4">
    <name type="scientific">Biomphalaria glabrata</name>
    <name type="common">Bloodfluke planorb</name>
    <name type="synonym">Freshwater snail</name>
    <dbReference type="NCBI Taxonomy" id="6526"/>
    <lineage>
        <taxon>Eukaryota</taxon>
        <taxon>Metazoa</taxon>
        <taxon>Spiralia</taxon>
        <taxon>Lophotrochozoa</taxon>
        <taxon>Mollusca</taxon>
        <taxon>Gastropoda</taxon>
        <taxon>Heterobranchia</taxon>
        <taxon>Euthyneura</taxon>
        <taxon>Panpulmonata</taxon>
        <taxon>Hygrophila</taxon>
        <taxon>Lymnaeoidea</taxon>
        <taxon>Planorbidae</taxon>
        <taxon>Biomphalaria</taxon>
    </lineage>
</organism>
<evidence type="ECO:0000256" key="1">
    <source>
        <dbReference type="SAM" id="MobiDB-lite"/>
    </source>
</evidence>
<gene>
    <name evidence="3 4" type="primary">LOC106064060</name>
</gene>
<dbReference type="AlphaFoldDB" id="A0A9W3A9F6"/>
<dbReference type="RefSeq" id="XP_055883790.1">
    <property type="nucleotide sequence ID" value="XM_056027815.1"/>
</dbReference>
<dbReference type="OMA" id="YANESKN"/>
<feature type="compositionally biased region" description="Basic and acidic residues" evidence="1">
    <location>
        <begin position="123"/>
        <end position="132"/>
    </location>
</feature>
<feature type="region of interest" description="Disordered" evidence="1">
    <location>
        <begin position="1"/>
        <end position="33"/>
    </location>
</feature>
<protein>
    <submittedName>
        <fullName evidence="3 4">Uncharacterized protein LOC106064060</fullName>
    </submittedName>
</protein>
<feature type="region of interest" description="Disordered" evidence="1">
    <location>
        <begin position="69"/>
        <end position="132"/>
    </location>
</feature>
<feature type="compositionally biased region" description="Polar residues" evidence="1">
    <location>
        <begin position="1"/>
        <end position="19"/>
    </location>
</feature>
<feature type="compositionally biased region" description="Basic residues" evidence="1">
    <location>
        <begin position="290"/>
        <end position="303"/>
    </location>
</feature>
<name>A0A9W3A9F6_BIOGL</name>
<sequence>MSTHRGLVNSASVQESMDTGGQDGGESDEKKVELTLERKKTVLQAVHQDNLHLPKVTLEVATPVPDAIKDVEFVDHNDDDQDVSDEDEEDSLSEDDPDDDKDALEEDKPESKGENELDDEERTEMTSAEKRDMYEAVKSGDIDWLEDCLDKRNSDINMTWFKENMLMTAIRNEQEEIAEFLLDNGVDHSYTASVVNLKDTPKGKILERYDVTCRQLAYDHGMLGIVEIIDILQGNLFPFIRPNPRIPRLRRPKPPTPSCSEGSGSSSEDADVSSVAAEGADEDEDETEIRKHRKRRRRRKKSGVKGEDVNVVIDSNEDEAAANVSEYNVEHSTSNESAEKCKEKPSNIFKETLGFKQPSSSVSSKETGYLISPKGSSAVANKETYSVTFKEEQPEIKVRLVKPMTGSPSTKSSMGVSRARNNVRRVSAFGGNSSIEEHPMKWRKISTVGSYSRESKNWHIEHIPGQEHVEIIDLRPTSALSSTSFLPSSTPLYLSMSSHRNSFASVTSDQTIRRTSEEVFPLKVKPEKPLPSYMKSTASSLTKKRLNPSFVNSYGALDFR</sequence>
<dbReference type="Proteomes" id="UP001165740">
    <property type="component" value="Chromosome 4"/>
</dbReference>
<evidence type="ECO:0000313" key="4">
    <source>
        <dbReference type="RefSeq" id="XP_055883790.1"/>
    </source>
</evidence>
<dbReference type="Gene3D" id="1.25.40.20">
    <property type="entry name" value="Ankyrin repeat-containing domain"/>
    <property type="match status" value="1"/>
</dbReference>
<feature type="compositionally biased region" description="Low complexity" evidence="1">
    <location>
        <begin position="260"/>
        <end position="278"/>
    </location>
</feature>
<dbReference type="RefSeq" id="XP_055883789.1">
    <property type="nucleotide sequence ID" value="XM_056027814.1"/>
</dbReference>
<accession>A0A9W3A9F6</accession>
<proteinExistence type="predicted"/>
<dbReference type="SUPFAM" id="SSF48403">
    <property type="entry name" value="Ankyrin repeat"/>
    <property type="match status" value="1"/>
</dbReference>
<dbReference type="OrthoDB" id="10039713at2759"/>
<feature type="compositionally biased region" description="Acidic residues" evidence="1">
    <location>
        <begin position="77"/>
        <end position="108"/>
    </location>
</feature>
<reference evidence="3 4" key="1">
    <citation type="submission" date="2025-04" db="UniProtKB">
        <authorList>
            <consortium name="RefSeq"/>
        </authorList>
    </citation>
    <scope>IDENTIFICATION</scope>
</reference>
<feature type="region of interest" description="Disordered" evidence="1">
    <location>
        <begin position="244"/>
        <end position="305"/>
    </location>
</feature>
<evidence type="ECO:0000313" key="3">
    <source>
        <dbReference type="RefSeq" id="XP_055883789.1"/>
    </source>
</evidence>
<dbReference type="GeneID" id="106064060"/>
<keyword evidence="2" id="KW-1185">Reference proteome</keyword>
<evidence type="ECO:0000313" key="2">
    <source>
        <dbReference type="Proteomes" id="UP001165740"/>
    </source>
</evidence>